<dbReference type="InterPro" id="IPR039424">
    <property type="entry name" value="SBP_5"/>
</dbReference>
<dbReference type="InterPro" id="IPR030678">
    <property type="entry name" value="Peptide/Ni-bd"/>
</dbReference>
<keyword evidence="2" id="KW-0813">Transport</keyword>
<comment type="caution">
    <text evidence="6">The sequence shown here is derived from an EMBL/GenBank/DDBJ whole genome shotgun (WGS) entry which is preliminary data.</text>
</comment>
<dbReference type="PANTHER" id="PTHR30290:SF9">
    <property type="entry name" value="OLIGOPEPTIDE-BINDING PROTEIN APPA"/>
    <property type="match status" value="1"/>
</dbReference>
<feature type="signal peptide" evidence="4">
    <location>
        <begin position="1"/>
        <end position="28"/>
    </location>
</feature>
<keyword evidence="3 4" id="KW-0732">Signal</keyword>
<evidence type="ECO:0000256" key="2">
    <source>
        <dbReference type="ARBA" id="ARBA00022448"/>
    </source>
</evidence>
<evidence type="ECO:0000313" key="6">
    <source>
        <dbReference type="EMBL" id="MBC8578770.1"/>
    </source>
</evidence>
<dbReference type="Proteomes" id="UP000655830">
    <property type="component" value="Unassembled WGS sequence"/>
</dbReference>
<dbReference type="AlphaFoldDB" id="A0A926EGZ8"/>
<dbReference type="PROSITE" id="PS51257">
    <property type="entry name" value="PROKAR_LIPOPROTEIN"/>
    <property type="match status" value="1"/>
</dbReference>
<dbReference type="PIRSF" id="PIRSF002741">
    <property type="entry name" value="MppA"/>
    <property type="match status" value="1"/>
</dbReference>
<dbReference type="PANTHER" id="PTHR30290">
    <property type="entry name" value="PERIPLASMIC BINDING COMPONENT OF ABC TRANSPORTER"/>
    <property type="match status" value="1"/>
</dbReference>
<evidence type="ECO:0000256" key="1">
    <source>
        <dbReference type="ARBA" id="ARBA00005695"/>
    </source>
</evidence>
<evidence type="ECO:0000313" key="7">
    <source>
        <dbReference type="Proteomes" id="UP000655830"/>
    </source>
</evidence>
<name>A0A926EGZ8_9FIRM</name>
<dbReference type="GO" id="GO:0043190">
    <property type="term" value="C:ATP-binding cassette (ABC) transporter complex"/>
    <property type="evidence" value="ECO:0007669"/>
    <property type="project" value="InterPro"/>
</dbReference>
<dbReference type="GO" id="GO:0015833">
    <property type="term" value="P:peptide transport"/>
    <property type="evidence" value="ECO:0007669"/>
    <property type="project" value="TreeGrafter"/>
</dbReference>
<dbReference type="Pfam" id="PF00496">
    <property type="entry name" value="SBP_bac_5"/>
    <property type="match status" value="1"/>
</dbReference>
<dbReference type="InterPro" id="IPR000914">
    <property type="entry name" value="SBP_5_dom"/>
</dbReference>
<accession>A0A926EGZ8</accession>
<dbReference type="EMBL" id="JACRSY010000005">
    <property type="protein sequence ID" value="MBC8578770.1"/>
    <property type="molecule type" value="Genomic_DNA"/>
</dbReference>
<organism evidence="6 7">
    <name type="scientific">Zhenhengia yiwuensis</name>
    <dbReference type="NCBI Taxonomy" id="2763666"/>
    <lineage>
        <taxon>Bacteria</taxon>
        <taxon>Bacillati</taxon>
        <taxon>Bacillota</taxon>
        <taxon>Clostridia</taxon>
        <taxon>Lachnospirales</taxon>
        <taxon>Lachnospiraceae</taxon>
        <taxon>Zhenhengia</taxon>
    </lineage>
</organism>
<dbReference type="Gene3D" id="3.10.105.10">
    <property type="entry name" value="Dipeptide-binding Protein, Domain 3"/>
    <property type="match status" value="1"/>
</dbReference>
<keyword evidence="7" id="KW-1185">Reference proteome</keyword>
<feature type="chain" id="PRO_5037758545" evidence="4">
    <location>
        <begin position="29"/>
        <end position="511"/>
    </location>
</feature>
<dbReference type="GO" id="GO:0042597">
    <property type="term" value="C:periplasmic space"/>
    <property type="evidence" value="ECO:0007669"/>
    <property type="project" value="UniProtKB-ARBA"/>
</dbReference>
<reference evidence="6" key="1">
    <citation type="submission" date="2020-08" db="EMBL/GenBank/DDBJ databases">
        <title>Genome public.</title>
        <authorList>
            <person name="Liu C."/>
            <person name="Sun Q."/>
        </authorList>
    </citation>
    <scope>NUCLEOTIDE SEQUENCE</scope>
    <source>
        <strain evidence="6">NSJ-12</strain>
    </source>
</reference>
<proteinExistence type="inferred from homology"/>
<protein>
    <submittedName>
        <fullName evidence="6">ABC transporter substrate-binding protein</fullName>
    </submittedName>
</protein>
<comment type="similarity">
    <text evidence="1">Belongs to the bacterial solute-binding protein 5 family.</text>
</comment>
<evidence type="ECO:0000256" key="4">
    <source>
        <dbReference type="SAM" id="SignalP"/>
    </source>
</evidence>
<evidence type="ECO:0000256" key="3">
    <source>
        <dbReference type="ARBA" id="ARBA00022729"/>
    </source>
</evidence>
<dbReference type="Gene3D" id="3.40.190.10">
    <property type="entry name" value="Periplasmic binding protein-like II"/>
    <property type="match status" value="1"/>
</dbReference>
<dbReference type="GO" id="GO:1904680">
    <property type="term" value="F:peptide transmembrane transporter activity"/>
    <property type="evidence" value="ECO:0007669"/>
    <property type="project" value="TreeGrafter"/>
</dbReference>
<gene>
    <name evidence="6" type="ORF">H8718_04400</name>
</gene>
<sequence>MRKLFALMMSCIIVFSVGCSSNAGGDQAAPNGTANEPVSGGIVRTTMPSEPDNLDPYLSAASDTDAVMNNVFEGLMRFDENGEILPQLATSYTISDDSLTYTFDIRTDVTFHNGDPMTIEDVLYSYKTLAGLNGMEILSSKFKLVKAIEKVDEDTLTFTLSEPSSAFLSTLVEPVVPADYMQQSSSPVGTGPFTFKSYVPGQKIVLDRNDTYYDTNRMAKIDQIEFRIMTDENSILMALKSGDLDIAQVLSMSVPALEKDFNITSFPQNMVQIFALNLDKKPFDDVRVRQAINYAIDKDLIIEGVVGGYGTKLYTNASPVMSFWYNDLSQNEPYPYNVEKAKALLAEAGYKDGFETTIKVPSNYQTHVDTAQVLADMLSKVGITLNIELIEWGQWLETVYTGGNYDTTLVGLSGKLEPHEVFLRYESTYPKNFYHLRSPEYDAILEQAITETDAPKRAALYKQAQQFLADEAVAVYIMDPHLILASKPNLKGYTPYPAPYFDATKLFYVGE</sequence>
<dbReference type="SUPFAM" id="SSF53850">
    <property type="entry name" value="Periplasmic binding protein-like II"/>
    <property type="match status" value="1"/>
</dbReference>
<feature type="domain" description="Solute-binding protein family 5" evidence="5">
    <location>
        <begin position="83"/>
        <end position="423"/>
    </location>
</feature>
<dbReference type="RefSeq" id="WP_249331821.1">
    <property type="nucleotide sequence ID" value="NZ_JACRSY010000005.1"/>
</dbReference>
<evidence type="ECO:0000259" key="5">
    <source>
        <dbReference type="Pfam" id="PF00496"/>
    </source>
</evidence>